<gene>
    <name evidence="2" type="ORF">SAMN02910343_01010</name>
</gene>
<dbReference type="GeneID" id="87756034"/>
<proteinExistence type="predicted"/>
<dbReference type="AlphaFoldDB" id="A0A1G5VYY5"/>
<keyword evidence="3" id="KW-1185">Reference proteome</keyword>
<feature type="chain" id="PRO_5011763603" evidence="1">
    <location>
        <begin position="30"/>
        <end position="352"/>
    </location>
</feature>
<protein>
    <submittedName>
        <fullName evidence="2">Uncharacterized protein</fullName>
    </submittedName>
</protein>
<name>A0A1G5VYY5_9FIRM</name>
<evidence type="ECO:0000256" key="1">
    <source>
        <dbReference type="SAM" id="SignalP"/>
    </source>
</evidence>
<accession>A0A1G5VYY5</accession>
<dbReference type="OrthoDB" id="5637at2"/>
<evidence type="ECO:0000313" key="3">
    <source>
        <dbReference type="Proteomes" id="UP000199689"/>
    </source>
</evidence>
<dbReference type="RefSeq" id="WP_091364519.1">
    <property type="nucleotide sequence ID" value="NZ_FMXA01000011.1"/>
</dbReference>
<sequence>MKHRSLYCLLLACALTCGVCAVSSVSANAALSSLQPTDTQSAILRQTRDSIRLGLLLPGEDNLHAGRYVQGGTENYAADGTTLIGRIYSLPLFGENTQAGTLYDNEGKVSTVTIQLDSPKAKPYSRTLQKLYGNPTNIQTRPSEGGATWEEWSLGKNNIRLYQEYGLTALELTKKKNNHFYDSESWIPASIPKQYAETKPCPELEKAIADYYDIRKEERTHTSYVYNKVDLNGDGTDEIFAVITGPYTSGTGGDSAVWGRLYKGKFQIYQSFTLIRTPIIITKDATNGLPNGARSIIVRQSGGGAPAELIQYVSHDGKYVPEPCDSLDKVKGTAILCTAPGTDAEKLTLTHF</sequence>
<dbReference type="Proteomes" id="UP000199689">
    <property type="component" value="Unassembled WGS sequence"/>
</dbReference>
<organism evidence="2 3">
    <name type="scientific">Allisonella histaminiformans</name>
    <dbReference type="NCBI Taxonomy" id="209880"/>
    <lineage>
        <taxon>Bacteria</taxon>
        <taxon>Bacillati</taxon>
        <taxon>Bacillota</taxon>
        <taxon>Negativicutes</taxon>
        <taxon>Veillonellales</taxon>
        <taxon>Veillonellaceae</taxon>
        <taxon>Allisonella</taxon>
    </lineage>
</organism>
<feature type="signal peptide" evidence="1">
    <location>
        <begin position="1"/>
        <end position="29"/>
    </location>
</feature>
<keyword evidence="1" id="KW-0732">Signal</keyword>
<evidence type="ECO:0000313" key="2">
    <source>
        <dbReference type="EMBL" id="SDA51072.1"/>
    </source>
</evidence>
<reference evidence="2 3" key="1">
    <citation type="submission" date="2016-10" db="EMBL/GenBank/DDBJ databases">
        <authorList>
            <person name="de Groot N.N."/>
        </authorList>
    </citation>
    <scope>NUCLEOTIDE SEQUENCE [LARGE SCALE GENOMIC DNA]</scope>
    <source>
        <strain evidence="2 3">DSM 15230</strain>
    </source>
</reference>
<dbReference type="EMBL" id="FMXA01000011">
    <property type="protein sequence ID" value="SDA51072.1"/>
    <property type="molecule type" value="Genomic_DNA"/>
</dbReference>